<dbReference type="InterPro" id="IPR043428">
    <property type="entry name" value="LivM-like"/>
</dbReference>
<keyword evidence="8" id="KW-1185">Reference proteome</keyword>
<evidence type="ECO:0000256" key="6">
    <source>
        <dbReference type="SAM" id="Phobius"/>
    </source>
</evidence>
<sequence>MMPFLSIDKPLGRTGYGAAVGGAVLLSGVFVGLLAVLDIVTAGQYSALIVSLGISIVLTMGYQIFAGSTGIVSFGHPGFVAVGAYAAGLVSVPAGMKAATLPHLPAFLATAQLGMVPAILLGGLAAALVALLIGPIVMRLAGAAAGIMTFGFLVIMNELLRNADALTRGNQTFFGVPKLADFWSVYTAVILVAALAAAFKFSRPGLRARAVREDALAAETAGINLVTARLWPWVLSAFVMGCGGALMAFFLTAFSPKSFYTALVIPMMVMAVLGGLNSVAGAIVGTILLTFWEQLMRGLESGGLGFSVPLGTSQLTLGVVLVLTLYLRPGGLLGALELMLGKPASRLDGKKQGDESR</sequence>
<dbReference type="InterPro" id="IPR001851">
    <property type="entry name" value="ABC_transp_permease"/>
</dbReference>
<evidence type="ECO:0000256" key="4">
    <source>
        <dbReference type="ARBA" id="ARBA00022989"/>
    </source>
</evidence>
<dbReference type="PANTHER" id="PTHR30482">
    <property type="entry name" value="HIGH-AFFINITY BRANCHED-CHAIN AMINO ACID TRANSPORT SYSTEM PERMEASE"/>
    <property type="match status" value="1"/>
</dbReference>
<dbReference type="CDD" id="cd06581">
    <property type="entry name" value="TM_PBP1_LivM_like"/>
    <property type="match status" value="1"/>
</dbReference>
<name>A0A936YRH5_9HYPH</name>
<keyword evidence="5 6" id="KW-0472">Membrane</keyword>
<proteinExistence type="predicted"/>
<evidence type="ECO:0000256" key="1">
    <source>
        <dbReference type="ARBA" id="ARBA00004651"/>
    </source>
</evidence>
<dbReference type="PANTHER" id="PTHR30482:SF10">
    <property type="entry name" value="HIGH-AFFINITY BRANCHED-CHAIN AMINO ACID TRANSPORT PROTEIN BRAE"/>
    <property type="match status" value="1"/>
</dbReference>
<feature type="transmembrane region" description="Helical" evidence="6">
    <location>
        <begin position="263"/>
        <end position="292"/>
    </location>
</feature>
<keyword evidence="3 6" id="KW-0812">Transmembrane</keyword>
<dbReference type="EMBL" id="JAEQNC010000008">
    <property type="protein sequence ID" value="MBL0373412.1"/>
    <property type="molecule type" value="Genomic_DNA"/>
</dbReference>
<feature type="transmembrane region" description="Helical" evidence="6">
    <location>
        <begin position="47"/>
        <end position="65"/>
    </location>
</feature>
<gene>
    <name evidence="7" type="ORF">JJB09_15350</name>
</gene>
<keyword evidence="2" id="KW-1003">Cell membrane</keyword>
<dbReference type="GO" id="GO:0015658">
    <property type="term" value="F:branched-chain amino acid transmembrane transporter activity"/>
    <property type="evidence" value="ECO:0007669"/>
    <property type="project" value="InterPro"/>
</dbReference>
<dbReference type="GO" id="GO:0005886">
    <property type="term" value="C:plasma membrane"/>
    <property type="evidence" value="ECO:0007669"/>
    <property type="project" value="UniProtKB-SubCell"/>
</dbReference>
<accession>A0A936YRH5</accession>
<protein>
    <submittedName>
        <fullName evidence="7">Branched-chain amino acid ABC transporter permease</fullName>
    </submittedName>
</protein>
<dbReference type="Proteomes" id="UP000633219">
    <property type="component" value="Unassembled WGS sequence"/>
</dbReference>
<feature type="transmembrane region" description="Helical" evidence="6">
    <location>
        <begin position="230"/>
        <end position="251"/>
    </location>
</feature>
<evidence type="ECO:0000313" key="7">
    <source>
        <dbReference type="EMBL" id="MBL0373412.1"/>
    </source>
</evidence>
<evidence type="ECO:0000256" key="5">
    <source>
        <dbReference type="ARBA" id="ARBA00023136"/>
    </source>
</evidence>
<feature type="transmembrane region" description="Helical" evidence="6">
    <location>
        <begin position="140"/>
        <end position="160"/>
    </location>
</feature>
<feature type="transmembrane region" description="Helical" evidence="6">
    <location>
        <begin position="304"/>
        <end position="327"/>
    </location>
</feature>
<comment type="subcellular location">
    <subcellularLocation>
        <location evidence="1">Cell membrane</location>
        <topology evidence="1">Multi-pass membrane protein</topology>
    </subcellularLocation>
</comment>
<evidence type="ECO:0000313" key="8">
    <source>
        <dbReference type="Proteomes" id="UP000633219"/>
    </source>
</evidence>
<dbReference type="RefSeq" id="WP_201659852.1">
    <property type="nucleotide sequence ID" value="NZ_JAEQNC010000008.1"/>
</dbReference>
<organism evidence="7 8">
    <name type="scientific">Rhizobium setariae</name>
    <dbReference type="NCBI Taxonomy" id="2801340"/>
    <lineage>
        <taxon>Bacteria</taxon>
        <taxon>Pseudomonadati</taxon>
        <taxon>Pseudomonadota</taxon>
        <taxon>Alphaproteobacteria</taxon>
        <taxon>Hyphomicrobiales</taxon>
        <taxon>Rhizobiaceae</taxon>
        <taxon>Rhizobium/Agrobacterium group</taxon>
        <taxon>Rhizobium</taxon>
    </lineage>
</organism>
<feature type="transmembrane region" description="Helical" evidence="6">
    <location>
        <begin position="180"/>
        <end position="199"/>
    </location>
</feature>
<comment type="caution">
    <text evidence="7">The sequence shown here is derived from an EMBL/GenBank/DDBJ whole genome shotgun (WGS) entry which is preliminary data.</text>
</comment>
<dbReference type="Pfam" id="PF02653">
    <property type="entry name" value="BPD_transp_2"/>
    <property type="match status" value="1"/>
</dbReference>
<feature type="transmembrane region" description="Helical" evidence="6">
    <location>
        <begin position="106"/>
        <end position="134"/>
    </location>
</feature>
<evidence type="ECO:0000256" key="3">
    <source>
        <dbReference type="ARBA" id="ARBA00022692"/>
    </source>
</evidence>
<feature type="transmembrane region" description="Helical" evidence="6">
    <location>
        <begin position="20"/>
        <end position="40"/>
    </location>
</feature>
<reference evidence="7" key="1">
    <citation type="submission" date="2021-01" db="EMBL/GenBank/DDBJ databases">
        <title>Rhizobium sp. strain KVB221 16S ribosomal RNA gene Genome sequencing and assembly.</title>
        <authorList>
            <person name="Kang M."/>
        </authorList>
    </citation>
    <scope>NUCLEOTIDE SEQUENCE</scope>
    <source>
        <strain evidence="7">KVB221</strain>
    </source>
</reference>
<keyword evidence="4 6" id="KW-1133">Transmembrane helix</keyword>
<dbReference type="AlphaFoldDB" id="A0A936YRH5"/>
<evidence type="ECO:0000256" key="2">
    <source>
        <dbReference type="ARBA" id="ARBA00022475"/>
    </source>
</evidence>